<evidence type="ECO:0000256" key="7">
    <source>
        <dbReference type="ARBA" id="ARBA00023014"/>
    </source>
</evidence>
<dbReference type="InterPro" id="IPR051919">
    <property type="entry name" value="W-dependent_AOR"/>
</dbReference>
<keyword evidence="3" id="KW-0004">4Fe-4S</keyword>
<dbReference type="RefSeq" id="WP_092482140.1">
    <property type="nucleotide sequence ID" value="NZ_FOYM01000004.1"/>
</dbReference>
<dbReference type="PANTHER" id="PTHR30038">
    <property type="entry name" value="ALDEHYDE FERREDOXIN OXIDOREDUCTASE"/>
    <property type="match status" value="1"/>
</dbReference>
<evidence type="ECO:0000313" key="11">
    <source>
        <dbReference type="Proteomes" id="UP000199584"/>
    </source>
</evidence>
<dbReference type="SUPFAM" id="SSF56228">
    <property type="entry name" value="Aldehyde ferredoxin oxidoreductase, N-terminal domain"/>
    <property type="match status" value="1"/>
</dbReference>
<keyword evidence="7" id="KW-0411">Iron-sulfur</keyword>
<keyword evidence="5" id="KW-0560">Oxidoreductase</keyword>
<dbReference type="SUPFAM" id="SSF48310">
    <property type="entry name" value="Aldehyde ferredoxin oxidoreductase, C-terminal domains"/>
    <property type="match status" value="1"/>
</dbReference>
<dbReference type="GO" id="GO:0009055">
    <property type="term" value="F:electron transfer activity"/>
    <property type="evidence" value="ECO:0007669"/>
    <property type="project" value="InterPro"/>
</dbReference>
<sequence>MPSGYMNKFLFVNLTTGEVKPMEVPEWLRDNFIGGKGFGMKLLYDLVPQYCDPLGPENVLMFMTGPLTGTLAPSMRACVVTKSPLTGTLLDSYFGGSFGHEIKYAGYDGIIITGRASEPVYLWIYNDSVEIRPAKGCWGMGTLEANRAIKEELRDPSIKIAGIGPAGENLVRFALISCEYNRQAGRGGAGAVMGAKNLKAVALKGTRPVYVHDQDAFLKAVEQGYRDLKASPDIQALVDTGTASAVPFANEVGVLPRRNYFDGTFAGANSISDFGQSKHLWLRSDACLGCPVRCSKVGYIRTGRYKGTVSDIVEYESAAMLGSNLEIDDIKAVTYLTHLCDELGLDSMSAGGVLGFAMEAADKGILPQKEVAGQPVRFGNPLAAEKMLEAVAYRRGDLGNLLADGVQRAAAKLGPAAEEFAVHIKGLETPAWGPRGATGIALALMTADRGGCHQRGMPLGEDLGGALWNGRPVDRLALSGKAEIVIHYQNYLAALDTLVKCDFGAFGIQPQTYLELYRTCTGRDLDGEDGLQLLGARIWNLGRQFNLREGLDPGLDTLPKRFFAPLPSGPCKGHRFTAEDVQVMLREYYLLRGWNADGRPGQEVLQELGLDNVKTTNI</sequence>
<dbReference type="InterPro" id="IPR013983">
    <property type="entry name" value="Ald_Fedxn_OxRdtase_N"/>
</dbReference>
<evidence type="ECO:0000256" key="6">
    <source>
        <dbReference type="ARBA" id="ARBA00023004"/>
    </source>
</evidence>
<comment type="similarity">
    <text evidence="2">Belongs to the AOR/FOR family.</text>
</comment>
<name>A0A1I6D2A3_9FIRM</name>
<evidence type="ECO:0000256" key="1">
    <source>
        <dbReference type="ARBA" id="ARBA00001966"/>
    </source>
</evidence>
<dbReference type="OrthoDB" id="9763894at2"/>
<accession>A0A1I6D2A3</accession>
<evidence type="ECO:0000256" key="2">
    <source>
        <dbReference type="ARBA" id="ARBA00011032"/>
    </source>
</evidence>
<dbReference type="InterPro" id="IPR036503">
    <property type="entry name" value="Ald_Fedxn_OxRdtase_N_sf"/>
</dbReference>
<dbReference type="Gene3D" id="1.10.599.10">
    <property type="entry name" value="Aldehyde Ferredoxin Oxidoreductase Protein, subunit A, domain 3"/>
    <property type="match status" value="1"/>
</dbReference>
<proteinExistence type="inferred from homology"/>
<dbReference type="Gene3D" id="3.60.9.10">
    <property type="entry name" value="Aldehyde ferredoxin oxidoreductase, N-terminal domain"/>
    <property type="match status" value="1"/>
</dbReference>
<keyword evidence="6" id="KW-0408">Iron</keyword>
<dbReference type="STRING" id="39060.SAMN05660706_104145"/>
<reference evidence="11" key="1">
    <citation type="submission" date="2016-10" db="EMBL/GenBank/DDBJ databases">
        <authorList>
            <person name="Varghese N."/>
            <person name="Submissions S."/>
        </authorList>
    </citation>
    <scope>NUCLEOTIDE SEQUENCE [LARGE SCALE GENOMIC DNA]</scope>
    <source>
        <strain evidence="11">DSM 3669</strain>
    </source>
</reference>
<dbReference type="InterPro" id="IPR036021">
    <property type="entry name" value="Tungsten_al_ferr_oxy-like_C"/>
</dbReference>
<dbReference type="Gene3D" id="1.10.569.10">
    <property type="entry name" value="Aldehyde Ferredoxin Oxidoreductase Protein, subunit A, domain 2"/>
    <property type="match status" value="1"/>
</dbReference>
<evidence type="ECO:0000256" key="3">
    <source>
        <dbReference type="ARBA" id="ARBA00022485"/>
    </source>
</evidence>
<dbReference type="PANTHER" id="PTHR30038:SF0">
    <property type="entry name" value="TUNGSTEN-CONTAINING ALDEHYDE FERREDOXIN OXIDOREDUCTASE"/>
    <property type="match status" value="1"/>
</dbReference>
<dbReference type="GO" id="GO:0016625">
    <property type="term" value="F:oxidoreductase activity, acting on the aldehyde or oxo group of donors, iron-sulfur protein as acceptor"/>
    <property type="evidence" value="ECO:0007669"/>
    <property type="project" value="InterPro"/>
</dbReference>
<comment type="cofactor">
    <cofactor evidence="1">
        <name>[4Fe-4S] cluster</name>
        <dbReference type="ChEBI" id="CHEBI:49883"/>
    </cofactor>
</comment>
<keyword evidence="4" id="KW-0479">Metal-binding</keyword>
<evidence type="ECO:0000313" key="10">
    <source>
        <dbReference type="EMBL" id="SFQ99638.1"/>
    </source>
</evidence>
<dbReference type="Pfam" id="PF01314">
    <property type="entry name" value="AFOR_C"/>
    <property type="match status" value="1"/>
</dbReference>
<dbReference type="Pfam" id="PF02730">
    <property type="entry name" value="AFOR_N"/>
    <property type="match status" value="1"/>
</dbReference>
<evidence type="ECO:0000256" key="4">
    <source>
        <dbReference type="ARBA" id="ARBA00022723"/>
    </source>
</evidence>
<dbReference type="EMBL" id="FOYM01000004">
    <property type="protein sequence ID" value="SFQ99638.1"/>
    <property type="molecule type" value="Genomic_DNA"/>
</dbReference>
<comment type="cofactor">
    <cofactor evidence="8">
        <name>tungstopterin</name>
        <dbReference type="ChEBI" id="CHEBI:30402"/>
    </cofactor>
</comment>
<dbReference type="InterPro" id="IPR001203">
    <property type="entry name" value="OxRdtase_Ald_Fedxn_C"/>
</dbReference>
<protein>
    <submittedName>
        <fullName evidence="10">Aldehyde:ferredoxin oxidoreductase</fullName>
    </submittedName>
</protein>
<dbReference type="Proteomes" id="UP000199584">
    <property type="component" value="Unassembled WGS sequence"/>
</dbReference>
<dbReference type="AlphaFoldDB" id="A0A1I6D2A3"/>
<evidence type="ECO:0000259" key="9">
    <source>
        <dbReference type="SMART" id="SM00790"/>
    </source>
</evidence>
<dbReference type="SMART" id="SM00790">
    <property type="entry name" value="AFOR_N"/>
    <property type="match status" value="1"/>
</dbReference>
<organism evidence="10 11">
    <name type="scientific">Desulfoscipio geothermicus DSM 3669</name>
    <dbReference type="NCBI Taxonomy" id="1121426"/>
    <lineage>
        <taxon>Bacteria</taxon>
        <taxon>Bacillati</taxon>
        <taxon>Bacillota</taxon>
        <taxon>Clostridia</taxon>
        <taxon>Eubacteriales</taxon>
        <taxon>Desulfallaceae</taxon>
        <taxon>Desulfoscipio</taxon>
    </lineage>
</organism>
<feature type="domain" description="Aldehyde ferredoxin oxidoreductase N-terminal" evidence="9">
    <location>
        <begin position="5"/>
        <end position="207"/>
    </location>
</feature>
<dbReference type="GO" id="GO:0051539">
    <property type="term" value="F:4 iron, 4 sulfur cluster binding"/>
    <property type="evidence" value="ECO:0007669"/>
    <property type="project" value="UniProtKB-KW"/>
</dbReference>
<keyword evidence="11" id="KW-1185">Reference proteome</keyword>
<evidence type="ECO:0000256" key="5">
    <source>
        <dbReference type="ARBA" id="ARBA00023002"/>
    </source>
</evidence>
<dbReference type="InterPro" id="IPR013984">
    <property type="entry name" value="Ald_Fedxn_OxRdtase_dom2"/>
</dbReference>
<gene>
    <name evidence="10" type="ORF">SAMN05660706_104145</name>
</gene>
<dbReference type="InterPro" id="IPR013985">
    <property type="entry name" value="Ald_Fedxn_OxRdtase_dom3"/>
</dbReference>
<dbReference type="GO" id="GO:0046872">
    <property type="term" value="F:metal ion binding"/>
    <property type="evidence" value="ECO:0007669"/>
    <property type="project" value="UniProtKB-KW"/>
</dbReference>
<evidence type="ECO:0000256" key="8">
    <source>
        <dbReference type="ARBA" id="ARBA00049934"/>
    </source>
</evidence>